<dbReference type="GO" id="GO:0008757">
    <property type="term" value="F:S-adenosylmethionine-dependent methyltransferase activity"/>
    <property type="evidence" value="ECO:0007669"/>
    <property type="project" value="UniProtKB-ARBA"/>
</dbReference>
<organism evidence="1 2">
    <name type="scientific">Septoria linicola</name>
    <dbReference type="NCBI Taxonomy" id="215465"/>
    <lineage>
        <taxon>Eukaryota</taxon>
        <taxon>Fungi</taxon>
        <taxon>Dikarya</taxon>
        <taxon>Ascomycota</taxon>
        <taxon>Pezizomycotina</taxon>
        <taxon>Dothideomycetes</taxon>
        <taxon>Dothideomycetidae</taxon>
        <taxon>Mycosphaerellales</taxon>
        <taxon>Mycosphaerellaceae</taxon>
        <taxon>Septoria</taxon>
    </lineage>
</organism>
<keyword evidence="1" id="KW-0808">Transferase</keyword>
<dbReference type="GO" id="GO:0032991">
    <property type="term" value="C:protein-containing complex"/>
    <property type="evidence" value="ECO:0007669"/>
    <property type="project" value="TreeGrafter"/>
</dbReference>
<dbReference type="GO" id="GO:0032259">
    <property type="term" value="P:methylation"/>
    <property type="evidence" value="ECO:0007669"/>
    <property type="project" value="UniProtKB-KW"/>
</dbReference>
<dbReference type="Proteomes" id="UP001056384">
    <property type="component" value="Chromosome 6"/>
</dbReference>
<dbReference type="InterPro" id="IPR029063">
    <property type="entry name" value="SAM-dependent_MTases_sf"/>
</dbReference>
<keyword evidence="1" id="KW-0489">Methyltransferase</keyword>
<dbReference type="PANTHER" id="PTHR14614:SF109">
    <property type="entry name" value="RIBOSOMAL LYSINE N-METHYLTRANSFERASE 5"/>
    <property type="match status" value="1"/>
</dbReference>
<reference evidence="1" key="1">
    <citation type="submission" date="2022-06" db="EMBL/GenBank/DDBJ databases">
        <title>Complete genome sequences of two strains of the flax pathogen Septoria linicola.</title>
        <authorList>
            <person name="Lapalu N."/>
            <person name="Simon A."/>
            <person name="Demenou B."/>
            <person name="Paumier D."/>
            <person name="Guillot M.-P."/>
            <person name="Gout L."/>
            <person name="Valade R."/>
        </authorList>
    </citation>
    <scope>NUCLEOTIDE SEQUENCE</scope>
    <source>
        <strain evidence="1">SE15195</strain>
    </source>
</reference>
<gene>
    <name evidence="1" type="ORF">Slin15195_G075590</name>
</gene>
<dbReference type="GO" id="GO:0005829">
    <property type="term" value="C:cytosol"/>
    <property type="evidence" value="ECO:0007669"/>
    <property type="project" value="TreeGrafter"/>
</dbReference>
<dbReference type="InterPro" id="IPR019410">
    <property type="entry name" value="Methyltransf_16"/>
</dbReference>
<sequence length="285" mass="31161">MDALLATLGDEIQDVDEEVYDLFSQSSSLEDLGMLNSKTAVLDVNIAGRDFEITQSPGLLESQREGGTTGAAVWQSTVRCAEWMETTDNVLFTSAVLNSESTVLELGAGISGILPCILGPKVDKFVCTDQAYTLKALQSNITSNTRATRSSSKSKRSDTNVRVLPLDWETDDASSFLHSNGLSPGPDMIIACDCIYNYALIRPFVQTCADLSKARRVALEAAEMPSVPTLCIVVQQLRQAEVFEQWVTTFHQFFHVWRVPSDQLSVGLQDGSGFAVHIGLLREES</sequence>
<proteinExistence type="predicted"/>
<dbReference type="Pfam" id="PF10294">
    <property type="entry name" value="Methyltransf_16"/>
    <property type="match status" value="1"/>
</dbReference>
<name>A0A9Q9EKN8_9PEZI</name>
<evidence type="ECO:0000313" key="1">
    <source>
        <dbReference type="EMBL" id="USW54240.1"/>
    </source>
</evidence>
<dbReference type="AlphaFoldDB" id="A0A9Q9EKN8"/>
<evidence type="ECO:0000313" key="2">
    <source>
        <dbReference type="Proteomes" id="UP001056384"/>
    </source>
</evidence>
<keyword evidence="2" id="KW-1185">Reference proteome</keyword>
<accession>A0A9Q9EKN8</accession>
<dbReference type="EMBL" id="CP099423">
    <property type="protein sequence ID" value="USW54240.1"/>
    <property type="molecule type" value="Genomic_DNA"/>
</dbReference>
<protein>
    <submittedName>
        <fullName evidence="1">Lysine methyltransferase</fullName>
    </submittedName>
</protein>
<dbReference type="PANTHER" id="PTHR14614">
    <property type="entry name" value="HEPATOCELLULAR CARCINOMA-ASSOCIATED ANTIGEN"/>
    <property type="match status" value="1"/>
</dbReference>
<dbReference type="Gene3D" id="3.40.50.150">
    <property type="entry name" value="Vaccinia Virus protein VP39"/>
    <property type="match status" value="1"/>
</dbReference>